<accession>C6SFH1</accession>
<proteinExistence type="predicted"/>
<reference evidence="1" key="1">
    <citation type="journal article" date="2008" name="Proc. Natl. Acad. Sci. U.S.A.">
        <title>Whole-genome comparison of disease and carriage strains provides insights into virulence evolution in Neisseria meningitidis.</title>
        <authorList>
            <person name="Schoen C."/>
            <person name="Blom J."/>
            <person name="Claus H."/>
            <person name="Schramm-Glueck A."/>
            <person name="Brandt P."/>
            <person name="Mueller T."/>
            <person name="Goesmann A."/>
            <person name="Joseph B."/>
            <person name="Konietzny S."/>
            <person name="Kurzai O."/>
            <person name="Schmitt C."/>
            <person name="Friedrich T."/>
            <person name="Linke B."/>
            <person name="Vogel U."/>
            <person name="Frosch M."/>
        </authorList>
    </citation>
    <scope>NUCLEOTIDE SEQUENCE</scope>
    <source>
        <strain evidence="1">Alpha153</strain>
    </source>
</reference>
<gene>
    <name evidence="1" type="ORF">NME_2041</name>
</gene>
<dbReference type="AlphaFoldDB" id="C6SFH1"/>
<evidence type="ECO:0000313" key="1">
    <source>
        <dbReference type="EMBL" id="CBA09023.1"/>
    </source>
</evidence>
<dbReference type="EMBL" id="AM889137">
    <property type="protein sequence ID" value="CBA09023.1"/>
    <property type="molecule type" value="Genomic_DNA"/>
</dbReference>
<name>C6SFH1_NEIME</name>
<protein>
    <submittedName>
        <fullName evidence="1">Uncharacterized protein</fullName>
    </submittedName>
</protein>
<organism evidence="1">
    <name type="scientific">Neisseria meningitidis alpha153</name>
    <dbReference type="NCBI Taxonomy" id="663926"/>
    <lineage>
        <taxon>Bacteria</taxon>
        <taxon>Pseudomonadati</taxon>
        <taxon>Pseudomonadota</taxon>
        <taxon>Betaproteobacteria</taxon>
        <taxon>Neisseriales</taxon>
        <taxon>Neisseriaceae</taxon>
        <taxon>Neisseria</taxon>
    </lineage>
</organism>
<sequence length="55" mass="6750">MVDSITKKVSINPFCEVRIMSDSFENSPEYDDWIESGGRDEDYEYYYNKWQRRTR</sequence>